<dbReference type="SUPFAM" id="SSF160059">
    <property type="entry name" value="PriA/YqbF domain"/>
    <property type="match status" value="1"/>
</dbReference>
<dbReference type="Gene3D" id="3.40.5.80">
    <property type="match status" value="1"/>
</dbReference>
<reference evidence="3" key="1">
    <citation type="journal article" date="2021" name="Proc. Natl. Acad. Sci. U.S.A.">
        <title>A Catalog of Tens of Thousands of Viruses from Human Metagenomes Reveals Hidden Associations with Chronic Diseases.</title>
        <authorList>
            <person name="Tisza M.J."/>
            <person name="Buck C.B."/>
        </authorList>
    </citation>
    <scope>NUCLEOTIDE SEQUENCE</scope>
    <source>
        <strain evidence="3">CtLgc23</strain>
    </source>
</reference>
<dbReference type="Pfam" id="PF17891">
    <property type="entry name" value="FluMu_N"/>
    <property type="match status" value="1"/>
</dbReference>
<name>A0A8S5QIR2_9CAUD</name>
<evidence type="ECO:0000259" key="2">
    <source>
        <dbReference type="Pfam" id="PF17891"/>
    </source>
</evidence>
<feature type="compositionally biased region" description="Basic and acidic residues" evidence="1">
    <location>
        <begin position="1"/>
        <end position="12"/>
    </location>
</feature>
<dbReference type="InterPro" id="IPR041227">
    <property type="entry name" value="FluMu_N"/>
</dbReference>
<sequence length="74" mass="8086">MIRITAKKDGFRRAGISHAGTRDYPDGRFTPQELAMLKAEPILVVEEITVPKKEKAPAKGPEQSVPDGKKKADA</sequence>
<feature type="domain" description="Mu-like prophage FluMu N-terminal" evidence="2">
    <location>
        <begin position="5"/>
        <end position="48"/>
    </location>
</feature>
<proteinExistence type="predicted"/>
<dbReference type="EMBL" id="BK015660">
    <property type="protein sequence ID" value="DAE18681.1"/>
    <property type="molecule type" value="Genomic_DNA"/>
</dbReference>
<evidence type="ECO:0000256" key="1">
    <source>
        <dbReference type="SAM" id="MobiDB-lite"/>
    </source>
</evidence>
<evidence type="ECO:0000313" key="3">
    <source>
        <dbReference type="EMBL" id="DAE18681.1"/>
    </source>
</evidence>
<feature type="region of interest" description="Disordered" evidence="1">
    <location>
        <begin position="49"/>
        <end position="74"/>
    </location>
</feature>
<organism evidence="3">
    <name type="scientific">Siphoviridae sp. ctLgc23</name>
    <dbReference type="NCBI Taxonomy" id="2825455"/>
    <lineage>
        <taxon>Viruses</taxon>
        <taxon>Duplodnaviria</taxon>
        <taxon>Heunggongvirae</taxon>
        <taxon>Uroviricota</taxon>
        <taxon>Caudoviricetes</taxon>
    </lineage>
</organism>
<accession>A0A8S5QIR2</accession>
<protein>
    <recommendedName>
        <fullName evidence="2">Mu-like prophage FluMu N-terminal domain-containing protein</fullName>
    </recommendedName>
</protein>
<feature type="region of interest" description="Disordered" evidence="1">
    <location>
        <begin position="1"/>
        <end position="27"/>
    </location>
</feature>